<keyword evidence="3" id="KW-1185">Reference proteome</keyword>
<gene>
    <name evidence="2" type="ORF">LLW17_05920</name>
</gene>
<evidence type="ECO:0000313" key="3">
    <source>
        <dbReference type="Proteomes" id="UP001197770"/>
    </source>
</evidence>
<accession>A0ABS8GQI7</accession>
<name>A0ABS8GQI7_9FLAO</name>
<organism evidence="2 3">
    <name type="scientific">Leeuwenhoekiella parthenopeia</name>
    <dbReference type="NCBI Taxonomy" id="2890320"/>
    <lineage>
        <taxon>Bacteria</taxon>
        <taxon>Pseudomonadati</taxon>
        <taxon>Bacteroidota</taxon>
        <taxon>Flavobacteriia</taxon>
        <taxon>Flavobacteriales</taxon>
        <taxon>Flavobacteriaceae</taxon>
        <taxon>Leeuwenhoekiella</taxon>
    </lineage>
</organism>
<protein>
    <submittedName>
        <fullName evidence="2">Uncharacterized protein</fullName>
    </submittedName>
</protein>
<keyword evidence="1" id="KW-0472">Membrane</keyword>
<keyword evidence="1" id="KW-1133">Transmembrane helix</keyword>
<dbReference type="RefSeq" id="WP_228229337.1">
    <property type="nucleotide sequence ID" value="NZ_JAJGMW010000005.1"/>
</dbReference>
<feature type="transmembrane region" description="Helical" evidence="1">
    <location>
        <begin position="28"/>
        <end position="49"/>
    </location>
</feature>
<dbReference type="Proteomes" id="UP001197770">
    <property type="component" value="Unassembled WGS sequence"/>
</dbReference>
<dbReference type="EMBL" id="JAJGMW010000005">
    <property type="protein sequence ID" value="MCC4212249.1"/>
    <property type="molecule type" value="Genomic_DNA"/>
</dbReference>
<proteinExistence type="predicted"/>
<sequence>MTFLSILQISEQQHGKAYELGYFIGSNIFYILPVILLVIVAFIFGIKALRKTK</sequence>
<keyword evidence="1" id="KW-0812">Transmembrane</keyword>
<evidence type="ECO:0000313" key="2">
    <source>
        <dbReference type="EMBL" id="MCC4212249.1"/>
    </source>
</evidence>
<evidence type="ECO:0000256" key="1">
    <source>
        <dbReference type="SAM" id="Phobius"/>
    </source>
</evidence>
<comment type="caution">
    <text evidence="2">The sequence shown here is derived from an EMBL/GenBank/DDBJ whole genome shotgun (WGS) entry which is preliminary data.</text>
</comment>
<reference evidence="2 3" key="1">
    <citation type="submission" date="2021-11" db="EMBL/GenBank/DDBJ databases">
        <title>Seasonal and diel survey of microbial diversity of the Tyrrhenian coast.</title>
        <authorList>
            <person name="Gattoni G."/>
            <person name="Corral P."/>
        </authorList>
    </citation>
    <scope>NUCLEOTIDE SEQUENCE [LARGE SCALE GENOMIC DNA]</scope>
    <source>
        <strain evidence="2 3">Mr9</strain>
    </source>
</reference>